<comment type="pathway">
    <text evidence="5">Amino-acid biosynthesis; L-leucine biosynthesis; L-leucine from 3-methyl-2-oxobutanoate: step 4/4.</text>
</comment>
<dbReference type="Pfam" id="PF01063">
    <property type="entry name" value="Aminotran_4"/>
    <property type="match status" value="1"/>
</dbReference>
<dbReference type="OrthoDB" id="9804984at2"/>
<comment type="catalytic activity">
    <reaction evidence="12 18">
        <text>L-valine + 2-oxoglutarate = 3-methyl-2-oxobutanoate + L-glutamate</text>
        <dbReference type="Rhea" id="RHEA:24813"/>
        <dbReference type="ChEBI" id="CHEBI:11851"/>
        <dbReference type="ChEBI" id="CHEBI:16810"/>
        <dbReference type="ChEBI" id="CHEBI:29985"/>
        <dbReference type="ChEBI" id="CHEBI:57762"/>
        <dbReference type="EC" id="2.6.1.42"/>
    </reaction>
</comment>
<reference evidence="19 20" key="1">
    <citation type="submission" date="2014-03" db="EMBL/GenBank/DDBJ databases">
        <title>complete genome sequence of Flavobacteriaceae bacterium JBKA-6.</title>
        <authorList>
            <person name="Takano T."/>
            <person name="Nakamura Y."/>
            <person name="Takuma S."/>
            <person name="Yasuike M."/>
            <person name="Matsuyama T."/>
            <person name="Sakai T."/>
            <person name="Fujiwara A."/>
            <person name="Kimoto K."/>
            <person name="Fukuda Y."/>
            <person name="Kondo H."/>
            <person name="Hirono I."/>
            <person name="Nakayasu C."/>
        </authorList>
    </citation>
    <scope>NUCLEOTIDE SEQUENCE [LARGE SCALE GENOMIC DNA]</scope>
    <source>
        <strain evidence="19 20">JBKA-6</strain>
    </source>
</reference>
<dbReference type="EMBL" id="AP014564">
    <property type="protein sequence ID" value="BAV95048.1"/>
    <property type="molecule type" value="Genomic_DNA"/>
</dbReference>
<sequence>MKIEKCLKSRLSQTNVEDSLFGSVFTDHMYMCDFIDGKWTHGKIEPFKNIELSPASHVFHYAQAVFEGMKAYKNDKGKVFLFRPYENYNRINISAERLMMPAFPKEEFHQALVNLLWLDKDWIPTSLGGSLYIRPFMISTEKIIAARPSNSYRFMIICSPVKKYYSNPLKVQIAEKYSRAANGGVGYAKAAGNYAASFYPVNQAAKQGCDQIIWTDDSTHENIEEAGTMNLFFRINDKLITPPSSDRILDGITRKSLIDLAKHKGIDVEVRILTVTELINAFKENTLIEAFGSGTAATVSRISVISHRGVEYKLPEIKDSDSYAEILKKELLSIQNGEGEDIFNWVTQVTEPELS</sequence>
<evidence type="ECO:0000313" key="20">
    <source>
        <dbReference type="Proteomes" id="UP000243197"/>
    </source>
</evidence>
<dbReference type="PANTHER" id="PTHR11825">
    <property type="entry name" value="SUBGROUP IIII AMINOTRANSFERASE"/>
    <property type="match status" value="1"/>
</dbReference>
<dbReference type="Gene3D" id="3.20.10.10">
    <property type="entry name" value="D-amino Acid Aminotransferase, subunit A, domain 2"/>
    <property type="match status" value="1"/>
</dbReference>
<evidence type="ECO:0000256" key="4">
    <source>
        <dbReference type="ARBA" id="ARBA00004931"/>
    </source>
</evidence>
<dbReference type="InterPro" id="IPR033939">
    <property type="entry name" value="BCAT_family"/>
</dbReference>
<evidence type="ECO:0000256" key="10">
    <source>
        <dbReference type="ARBA" id="ARBA00022898"/>
    </source>
</evidence>
<comment type="catalytic activity">
    <reaction evidence="14 18">
        <text>L-leucine + 2-oxoglutarate = 4-methyl-2-oxopentanoate + L-glutamate</text>
        <dbReference type="Rhea" id="RHEA:18321"/>
        <dbReference type="ChEBI" id="CHEBI:16810"/>
        <dbReference type="ChEBI" id="CHEBI:17865"/>
        <dbReference type="ChEBI" id="CHEBI:29985"/>
        <dbReference type="ChEBI" id="CHEBI:57427"/>
        <dbReference type="EC" id="2.6.1.42"/>
    </reaction>
</comment>
<dbReference type="EC" id="2.6.1.42" evidence="18"/>
<dbReference type="Gene3D" id="3.30.470.10">
    <property type="match status" value="1"/>
</dbReference>
<evidence type="ECO:0000256" key="17">
    <source>
        <dbReference type="RuleBase" id="RU004516"/>
    </source>
</evidence>
<comment type="pathway">
    <text evidence="3">Amino-acid biosynthesis; L-isoleucine biosynthesis; L-isoleucine from 2-oxobutanoate: step 4/4.</text>
</comment>
<keyword evidence="10 17" id="KW-0663">Pyridoxal phosphate</keyword>
<comment type="function">
    <text evidence="2">Acts on leucine, isoleucine and valine.</text>
</comment>
<keyword evidence="11 18" id="KW-0100">Branched-chain amino acid biosynthesis</keyword>
<evidence type="ECO:0000256" key="7">
    <source>
        <dbReference type="ARBA" id="ARBA00022576"/>
    </source>
</evidence>
<keyword evidence="20" id="KW-1185">Reference proteome</keyword>
<comment type="similarity">
    <text evidence="6 16">Belongs to the class-IV pyridoxal-phosphate-dependent aminotransferase family.</text>
</comment>
<dbReference type="GO" id="GO:0009099">
    <property type="term" value="P:L-valine biosynthetic process"/>
    <property type="evidence" value="ECO:0007669"/>
    <property type="project" value="UniProtKB-UniPathway"/>
</dbReference>
<dbReference type="PANTHER" id="PTHR11825:SF44">
    <property type="entry name" value="BRANCHED-CHAIN-AMINO-ACID AMINOTRANSFERASE"/>
    <property type="match status" value="1"/>
</dbReference>
<keyword evidence="9 18" id="KW-0808">Transferase</keyword>
<keyword evidence="7 18" id="KW-0032">Aminotransferase</keyword>
<organism evidence="19 20">
    <name type="scientific">Ichthyobacterium seriolicida</name>
    <dbReference type="NCBI Taxonomy" id="242600"/>
    <lineage>
        <taxon>Bacteria</taxon>
        <taxon>Pseudomonadati</taxon>
        <taxon>Bacteroidota</taxon>
        <taxon>Flavobacteriia</taxon>
        <taxon>Flavobacteriales</taxon>
        <taxon>Ichthyobacteriaceae</taxon>
        <taxon>Ichthyobacterium</taxon>
    </lineage>
</organism>
<name>A0A1J1EC10_9FLAO</name>
<accession>A0A1J1EC10</accession>
<evidence type="ECO:0000256" key="13">
    <source>
        <dbReference type="ARBA" id="ARBA00048798"/>
    </source>
</evidence>
<dbReference type="RefSeq" id="WP_096686530.1">
    <property type="nucleotide sequence ID" value="NZ_AP014564.1"/>
</dbReference>
<evidence type="ECO:0000256" key="18">
    <source>
        <dbReference type="RuleBase" id="RU004517"/>
    </source>
</evidence>
<dbReference type="PROSITE" id="PS00770">
    <property type="entry name" value="AA_TRANSFER_CLASS_4"/>
    <property type="match status" value="1"/>
</dbReference>
<evidence type="ECO:0000256" key="1">
    <source>
        <dbReference type="ARBA" id="ARBA00001933"/>
    </source>
</evidence>
<comment type="catalytic activity">
    <reaction evidence="13 18">
        <text>L-isoleucine + 2-oxoglutarate = (S)-3-methyl-2-oxopentanoate + L-glutamate</text>
        <dbReference type="Rhea" id="RHEA:24801"/>
        <dbReference type="ChEBI" id="CHEBI:16810"/>
        <dbReference type="ChEBI" id="CHEBI:29985"/>
        <dbReference type="ChEBI" id="CHEBI:35146"/>
        <dbReference type="ChEBI" id="CHEBI:58045"/>
        <dbReference type="EC" id="2.6.1.42"/>
    </reaction>
</comment>
<dbReference type="InterPro" id="IPR018300">
    <property type="entry name" value="Aminotrans_IV_CS"/>
</dbReference>
<dbReference type="AlphaFoldDB" id="A0A1J1EC10"/>
<evidence type="ECO:0000256" key="16">
    <source>
        <dbReference type="RuleBase" id="RU004106"/>
    </source>
</evidence>
<protein>
    <recommendedName>
        <fullName evidence="18">Branched-chain-amino-acid aminotransferase</fullName>
        <ecNumber evidence="18">2.6.1.42</ecNumber>
    </recommendedName>
</protein>
<comment type="pathway">
    <text evidence="4">Amino-acid biosynthesis; L-valine biosynthesis; L-valine from pyruvate: step 4/4.</text>
</comment>
<dbReference type="InterPro" id="IPR043131">
    <property type="entry name" value="BCAT-like_N"/>
</dbReference>
<dbReference type="GO" id="GO:0009097">
    <property type="term" value="P:isoleucine biosynthetic process"/>
    <property type="evidence" value="ECO:0007669"/>
    <property type="project" value="UniProtKB-UniPathway"/>
</dbReference>
<dbReference type="InterPro" id="IPR043132">
    <property type="entry name" value="BCAT-like_C"/>
</dbReference>
<evidence type="ECO:0000256" key="8">
    <source>
        <dbReference type="ARBA" id="ARBA00022605"/>
    </source>
</evidence>
<evidence type="ECO:0000313" key="19">
    <source>
        <dbReference type="EMBL" id="BAV95048.1"/>
    </source>
</evidence>
<dbReference type="CDD" id="cd01557">
    <property type="entry name" value="BCAT_beta_family"/>
    <property type="match status" value="1"/>
</dbReference>
<dbReference type="GO" id="GO:0052654">
    <property type="term" value="F:L-leucine-2-oxoglutarate transaminase activity"/>
    <property type="evidence" value="ECO:0007669"/>
    <property type="project" value="RHEA"/>
</dbReference>
<dbReference type="GO" id="GO:0009098">
    <property type="term" value="P:L-leucine biosynthetic process"/>
    <property type="evidence" value="ECO:0007669"/>
    <property type="project" value="UniProtKB-UniPathway"/>
</dbReference>
<dbReference type="NCBIfam" id="NF009897">
    <property type="entry name" value="PRK13357.1"/>
    <property type="match status" value="1"/>
</dbReference>
<evidence type="ECO:0000256" key="9">
    <source>
        <dbReference type="ARBA" id="ARBA00022679"/>
    </source>
</evidence>
<dbReference type="UniPathway" id="UPA00047">
    <property type="reaction ID" value="UER00058"/>
</dbReference>
<dbReference type="PIRSF" id="PIRSF006468">
    <property type="entry name" value="BCAT1"/>
    <property type="match status" value="1"/>
</dbReference>
<gene>
    <name evidence="19" type="ORF">JBKA6_1035</name>
</gene>
<evidence type="ECO:0000256" key="2">
    <source>
        <dbReference type="ARBA" id="ARBA00003109"/>
    </source>
</evidence>
<dbReference type="SUPFAM" id="SSF56752">
    <property type="entry name" value="D-aminoacid aminotransferase-like PLP-dependent enzymes"/>
    <property type="match status" value="1"/>
</dbReference>
<evidence type="ECO:0000256" key="11">
    <source>
        <dbReference type="ARBA" id="ARBA00023304"/>
    </source>
</evidence>
<evidence type="ECO:0000256" key="3">
    <source>
        <dbReference type="ARBA" id="ARBA00004824"/>
    </source>
</evidence>
<dbReference type="KEGG" id="ise:JBKA6_1035"/>
<evidence type="ECO:0000256" key="6">
    <source>
        <dbReference type="ARBA" id="ARBA00009320"/>
    </source>
</evidence>
<feature type="modified residue" description="N6-(pyridoxal phosphate)lysine" evidence="15">
    <location>
        <position position="189"/>
    </location>
</feature>
<dbReference type="InterPro" id="IPR036038">
    <property type="entry name" value="Aminotransferase-like"/>
</dbReference>
<comment type="cofactor">
    <cofactor evidence="1 17">
        <name>pyridoxal 5'-phosphate</name>
        <dbReference type="ChEBI" id="CHEBI:597326"/>
    </cofactor>
</comment>
<evidence type="ECO:0000256" key="14">
    <source>
        <dbReference type="ARBA" id="ARBA00049229"/>
    </source>
</evidence>
<dbReference type="InterPro" id="IPR001544">
    <property type="entry name" value="Aminotrans_IV"/>
</dbReference>
<dbReference type="Proteomes" id="UP000243197">
    <property type="component" value="Chromosome"/>
</dbReference>
<dbReference type="UniPathway" id="UPA00049">
    <property type="reaction ID" value="UER00062"/>
</dbReference>
<evidence type="ECO:0000256" key="12">
    <source>
        <dbReference type="ARBA" id="ARBA00048212"/>
    </source>
</evidence>
<dbReference type="GO" id="GO:0052656">
    <property type="term" value="F:L-isoleucine-2-oxoglutarate transaminase activity"/>
    <property type="evidence" value="ECO:0007669"/>
    <property type="project" value="RHEA"/>
</dbReference>
<dbReference type="UniPathway" id="UPA00048">
    <property type="reaction ID" value="UER00073"/>
</dbReference>
<evidence type="ECO:0000256" key="15">
    <source>
        <dbReference type="PIRSR" id="PIRSR006468-1"/>
    </source>
</evidence>
<dbReference type="GO" id="GO:0052655">
    <property type="term" value="F:L-valine-2-oxoglutarate transaminase activity"/>
    <property type="evidence" value="ECO:0007669"/>
    <property type="project" value="RHEA"/>
</dbReference>
<evidence type="ECO:0000256" key="5">
    <source>
        <dbReference type="ARBA" id="ARBA00005072"/>
    </source>
</evidence>
<dbReference type="InterPro" id="IPR005786">
    <property type="entry name" value="B_amino_transII"/>
</dbReference>
<proteinExistence type="inferred from homology"/>
<keyword evidence="8 18" id="KW-0028">Amino-acid biosynthesis</keyword>
<dbReference type="NCBIfam" id="TIGR01123">
    <property type="entry name" value="ilvE_II"/>
    <property type="match status" value="1"/>
</dbReference>